<evidence type="ECO:0000313" key="2">
    <source>
        <dbReference type="Proteomes" id="UP000632138"/>
    </source>
</evidence>
<accession>A0ABS2AKX2</accession>
<dbReference type="EMBL" id="JAENHP010000015">
    <property type="protein sequence ID" value="MBM2620519.1"/>
    <property type="molecule type" value="Genomic_DNA"/>
</dbReference>
<protein>
    <submittedName>
        <fullName evidence="1">Uncharacterized protein</fullName>
    </submittedName>
</protein>
<sequence>MTNSTGPTTYPIQMLIRDWLTIDGTLDNHAQTAIDSAATEMRKFDDEGDPGASFGSPDLPRVTRLATSIRQAGWDQVEGWPHTVEGFETWPAPGQTATVTLSRVQWKLVVHALEEWAEVSARVQNTEEATSQRAIAASVTQHLASRGVLLKLS</sequence>
<gene>
    <name evidence="1" type="ORF">JIG36_33965</name>
</gene>
<name>A0ABS2AKX2_9ACTN</name>
<dbReference type="RefSeq" id="WP_203380506.1">
    <property type="nucleotide sequence ID" value="NZ_JAENHP010000015.1"/>
</dbReference>
<proteinExistence type="predicted"/>
<evidence type="ECO:0000313" key="1">
    <source>
        <dbReference type="EMBL" id="MBM2620519.1"/>
    </source>
</evidence>
<organism evidence="1 2">
    <name type="scientific">Paractinoplanes ovalisporus</name>
    <dbReference type="NCBI Taxonomy" id="2810368"/>
    <lineage>
        <taxon>Bacteria</taxon>
        <taxon>Bacillati</taxon>
        <taxon>Actinomycetota</taxon>
        <taxon>Actinomycetes</taxon>
        <taxon>Micromonosporales</taxon>
        <taxon>Micromonosporaceae</taxon>
        <taxon>Paractinoplanes</taxon>
    </lineage>
</organism>
<dbReference type="Proteomes" id="UP000632138">
    <property type="component" value="Unassembled WGS sequence"/>
</dbReference>
<keyword evidence="2" id="KW-1185">Reference proteome</keyword>
<comment type="caution">
    <text evidence="1">The sequence shown here is derived from an EMBL/GenBank/DDBJ whole genome shotgun (WGS) entry which is preliminary data.</text>
</comment>
<reference evidence="1 2" key="1">
    <citation type="submission" date="2021-01" db="EMBL/GenBank/DDBJ databases">
        <title>Actinoplanes sp. nov. LDG1-06 isolated from lichen.</title>
        <authorList>
            <person name="Saeng-In P."/>
            <person name="Phongsopitanun W."/>
            <person name="Kanchanasin P."/>
            <person name="Yuki M."/>
            <person name="Kudo T."/>
            <person name="Ohkuma M."/>
            <person name="Tanasupawat S."/>
        </authorList>
    </citation>
    <scope>NUCLEOTIDE SEQUENCE [LARGE SCALE GENOMIC DNA]</scope>
    <source>
        <strain evidence="1 2">LDG1-06</strain>
    </source>
</reference>